<gene>
    <name evidence="1" type="ORF">HY730_00055</name>
</gene>
<dbReference type="InterPro" id="IPR016155">
    <property type="entry name" value="Mopterin_synth/thiamin_S_b"/>
</dbReference>
<dbReference type="Pfam" id="PF02597">
    <property type="entry name" value="ThiS"/>
    <property type="match status" value="1"/>
</dbReference>
<evidence type="ECO:0000313" key="1">
    <source>
        <dbReference type="EMBL" id="MBI4594753.1"/>
    </source>
</evidence>
<dbReference type="InterPro" id="IPR003749">
    <property type="entry name" value="ThiS/MoaD-like"/>
</dbReference>
<sequence>MKVEVRLFATLQKHAPQGCQPRGFELELNGEATAGEVLDRLSISRQLPLILLVNGIHSEQKGAIKEGDVVSIFPPVAGG</sequence>
<dbReference type="InterPro" id="IPR012675">
    <property type="entry name" value="Beta-grasp_dom_sf"/>
</dbReference>
<proteinExistence type="predicted"/>
<evidence type="ECO:0000313" key="2">
    <source>
        <dbReference type="Proteomes" id="UP000772181"/>
    </source>
</evidence>
<organism evidence="1 2">
    <name type="scientific">Tectimicrobiota bacterium</name>
    <dbReference type="NCBI Taxonomy" id="2528274"/>
    <lineage>
        <taxon>Bacteria</taxon>
        <taxon>Pseudomonadati</taxon>
        <taxon>Nitrospinota/Tectimicrobiota group</taxon>
        <taxon>Candidatus Tectimicrobiota</taxon>
    </lineage>
</organism>
<accession>A0A933GJ28</accession>
<name>A0A933GJ28_UNCTE</name>
<dbReference type="SUPFAM" id="SSF54285">
    <property type="entry name" value="MoaD/ThiS"/>
    <property type="match status" value="1"/>
</dbReference>
<dbReference type="EMBL" id="JACQWF010000003">
    <property type="protein sequence ID" value="MBI4594753.1"/>
    <property type="molecule type" value="Genomic_DNA"/>
</dbReference>
<comment type="caution">
    <text evidence="1">The sequence shown here is derived from an EMBL/GenBank/DDBJ whole genome shotgun (WGS) entry which is preliminary data.</text>
</comment>
<protein>
    <submittedName>
        <fullName evidence="1">MoaD/ThiS family protein</fullName>
    </submittedName>
</protein>
<dbReference type="Gene3D" id="3.10.20.30">
    <property type="match status" value="1"/>
</dbReference>
<dbReference type="Proteomes" id="UP000772181">
    <property type="component" value="Unassembled WGS sequence"/>
</dbReference>
<reference evidence="1" key="1">
    <citation type="submission" date="2020-07" db="EMBL/GenBank/DDBJ databases">
        <title>Huge and variable diversity of episymbiotic CPR bacteria and DPANN archaea in groundwater ecosystems.</title>
        <authorList>
            <person name="He C.Y."/>
            <person name="Keren R."/>
            <person name="Whittaker M."/>
            <person name="Farag I.F."/>
            <person name="Doudna J."/>
            <person name="Cate J.H.D."/>
            <person name="Banfield J.F."/>
        </authorList>
    </citation>
    <scope>NUCLEOTIDE SEQUENCE</scope>
    <source>
        <strain evidence="1">NC_groundwater_1482_Ag_S-0.65um_47_24</strain>
    </source>
</reference>
<dbReference type="AlphaFoldDB" id="A0A933GJ28"/>